<sequence length="323" mass="36275">MEDREIYELRQLCTAAGLTQEALGKLIDAQLSVPDLVKSEARAMASSKDAGLNMVERQKLREALRRHKDEVLSSVEPRIVEIGDDAEAHHIVAAQLQLAKQRALARAKAQAEVSRGEEAVKNGNVLGKYRWTQELAELTICVELPPGTAKKDVVCKIGMQSIVLGLRGEPPVVDGTLYARVSVDSAMWQLQDSHRLIVNVKKLVIDKQEWWPCLVQGEPEIDTRECEAGESTNLYTTNGERRFRIQKLELPESKDAKKYSPELAEKMWKDFFTKFPDWGAYEITLDANKKNADGTEKTVEDQLVETLGNTFDKSSGDWHKAND</sequence>
<evidence type="ECO:0000256" key="1">
    <source>
        <dbReference type="ARBA" id="ARBA00004496"/>
    </source>
</evidence>
<reference evidence="4" key="1">
    <citation type="submission" date="2021-01" db="EMBL/GenBank/DDBJ databases">
        <authorList>
            <person name="Corre E."/>
            <person name="Pelletier E."/>
            <person name="Niang G."/>
            <person name="Scheremetjew M."/>
            <person name="Finn R."/>
            <person name="Kale V."/>
            <person name="Holt S."/>
            <person name="Cochrane G."/>
            <person name="Meng A."/>
            <person name="Brown T."/>
            <person name="Cohen L."/>
        </authorList>
    </citation>
    <scope>NUCLEOTIDE SEQUENCE</scope>
    <source>
        <strain evidence="4">RCC1130</strain>
    </source>
</reference>
<evidence type="ECO:0000256" key="2">
    <source>
        <dbReference type="ARBA" id="ARBA00022490"/>
    </source>
</evidence>
<protein>
    <recommendedName>
        <fullName evidence="3">CS domain-containing protein</fullName>
    </recommendedName>
</protein>
<evidence type="ECO:0000259" key="3">
    <source>
        <dbReference type="PROSITE" id="PS51203"/>
    </source>
</evidence>
<dbReference type="InterPro" id="IPR037898">
    <property type="entry name" value="NudC_fam"/>
</dbReference>
<dbReference type="InterPro" id="IPR008978">
    <property type="entry name" value="HSP20-like_chaperone"/>
</dbReference>
<accession>A0A7S0P394</accession>
<dbReference type="PROSITE" id="PS51203">
    <property type="entry name" value="CS"/>
    <property type="match status" value="1"/>
</dbReference>
<feature type="domain" description="CS" evidence="3">
    <location>
        <begin position="124"/>
        <end position="215"/>
    </location>
</feature>
<keyword evidence="2" id="KW-0963">Cytoplasm</keyword>
<name>A0A7S0P394_9EUKA</name>
<dbReference type="Pfam" id="PF04969">
    <property type="entry name" value="CS"/>
    <property type="match status" value="1"/>
</dbReference>
<dbReference type="InterPro" id="IPR007052">
    <property type="entry name" value="CS_dom"/>
</dbReference>
<proteinExistence type="predicted"/>
<dbReference type="Gene3D" id="2.60.40.790">
    <property type="match status" value="1"/>
</dbReference>
<comment type="subcellular location">
    <subcellularLocation>
        <location evidence="1">Cytoplasm</location>
    </subcellularLocation>
</comment>
<evidence type="ECO:0000313" key="4">
    <source>
        <dbReference type="EMBL" id="CAD8549610.1"/>
    </source>
</evidence>
<dbReference type="PANTHER" id="PTHR12356:SF3">
    <property type="entry name" value="NUCLEAR MIGRATION PROTEIN NUDC"/>
    <property type="match status" value="1"/>
</dbReference>
<dbReference type="SUPFAM" id="SSF49764">
    <property type="entry name" value="HSP20-like chaperones"/>
    <property type="match status" value="1"/>
</dbReference>
<dbReference type="CDD" id="cd06467">
    <property type="entry name" value="p23_NUDC_like"/>
    <property type="match status" value="1"/>
</dbReference>
<dbReference type="PANTHER" id="PTHR12356">
    <property type="entry name" value="NUCLEAR MOVEMENT PROTEIN NUDC"/>
    <property type="match status" value="1"/>
</dbReference>
<dbReference type="GO" id="GO:0051082">
    <property type="term" value="F:unfolded protein binding"/>
    <property type="evidence" value="ECO:0007669"/>
    <property type="project" value="TreeGrafter"/>
</dbReference>
<dbReference type="GO" id="GO:0006457">
    <property type="term" value="P:protein folding"/>
    <property type="evidence" value="ECO:0007669"/>
    <property type="project" value="TreeGrafter"/>
</dbReference>
<gene>
    <name evidence="4" type="ORF">CLEP1334_LOCUS24900</name>
</gene>
<dbReference type="AlphaFoldDB" id="A0A7S0P394"/>
<dbReference type="GO" id="GO:0005737">
    <property type="term" value="C:cytoplasm"/>
    <property type="evidence" value="ECO:0007669"/>
    <property type="project" value="UniProtKB-SubCell"/>
</dbReference>
<organism evidence="4">
    <name type="scientific">Calcidiscus leptoporus</name>
    <dbReference type="NCBI Taxonomy" id="127549"/>
    <lineage>
        <taxon>Eukaryota</taxon>
        <taxon>Haptista</taxon>
        <taxon>Haptophyta</taxon>
        <taxon>Prymnesiophyceae</taxon>
        <taxon>Coccolithales</taxon>
        <taxon>Calcidiscaceae</taxon>
        <taxon>Calcidiscus</taxon>
    </lineage>
</organism>
<dbReference type="EMBL" id="HBER01049684">
    <property type="protein sequence ID" value="CAD8549610.1"/>
    <property type="molecule type" value="Transcribed_RNA"/>
</dbReference>